<dbReference type="InterPro" id="IPR002018">
    <property type="entry name" value="CarbesteraseB"/>
</dbReference>
<reference evidence="5" key="1">
    <citation type="submission" date="2021-06" db="EMBL/GenBank/DDBJ databases">
        <authorList>
            <person name="Hodson N. C."/>
            <person name="Mongue J. A."/>
            <person name="Jaron S. K."/>
        </authorList>
    </citation>
    <scope>NUCLEOTIDE SEQUENCE</scope>
</reference>
<feature type="non-terminal residue" evidence="5">
    <location>
        <position position="1"/>
    </location>
</feature>
<feature type="domain" description="Carboxylesterase type B" evidence="4">
    <location>
        <begin position="1"/>
        <end position="130"/>
    </location>
</feature>
<dbReference type="EMBL" id="CAJVCH010432671">
    <property type="protein sequence ID" value="CAG7818864.1"/>
    <property type="molecule type" value="Genomic_DNA"/>
</dbReference>
<protein>
    <recommendedName>
        <fullName evidence="3">Carboxylic ester hydrolase</fullName>
        <ecNumber evidence="3">3.1.1.-</ecNumber>
    </recommendedName>
</protein>
<sequence length="138" mass="15392">YRLGIFGFLSTKDEVIKGNMGLKDQVMALKWIQENIVNFGGDPNQVTIFGESAGGASVHLMMLSPMAKGLFHRGITMNVAGTSDVWHFKQDVLITKNSVAEHFNCSTKSEEFAQCLRKVDEDSLASYNLNILSWNNFQ</sequence>
<dbReference type="PANTHER" id="PTHR11559">
    <property type="entry name" value="CARBOXYLESTERASE"/>
    <property type="match status" value="1"/>
</dbReference>
<evidence type="ECO:0000256" key="3">
    <source>
        <dbReference type="RuleBase" id="RU361235"/>
    </source>
</evidence>
<organism evidence="5 6">
    <name type="scientific">Allacma fusca</name>
    <dbReference type="NCBI Taxonomy" id="39272"/>
    <lineage>
        <taxon>Eukaryota</taxon>
        <taxon>Metazoa</taxon>
        <taxon>Ecdysozoa</taxon>
        <taxon>Arthropoda</taxon>
        <taxon>Hexapoda</taxon>
        <taxon>Collembola</taxon>
        <taxon>Symphypleona</taxon>
        <taxon>Sminthuridae</taxon>
        <taxon>Allacma</taxon>
    </lineage>
</organism>
<evidence type="ECO:0000256" key="1">
    <source>
        <dbReference type="ARBA" id="ARBA00022487"/>
    </source>
</evidence>
<comment type="similarity">
    <text evidence="3">Belongs to the type-B carboxylesterase/lipase family.</text>
</comment>
<dbReference type="GO" id="GO:0052689">
    <property type="term" value="F:carboxylic ester hydrolase activity"/>
    <property type="evidence" value="ECO:0007669"/>
    <property type="project" value="UniProtKB-KW"/>
</dbReference>
<proteinExistence type="inferred from homology"/>
<dbReference type="InterPro" id="IPR050309">
    <property type="entry name" value="Type-B_Carboxylest/Lipase"/>
</dbReference>
<dbReference type="InterPro" id="IPR019826">
    <property type="entry name" value="Carboxylesterase_B_AS"/>
</dbReference>
<dbReference type="Proteomes" id="UP000708208">
    <property type="component" value="Unassembled WGS sequence"/>
</dbReference>
<keyword evidence="2" id="KW-0325">Glycoprotein</keyword>
<evidence type="ECO:0000256" key="2">
    <source>
        <dbReference type="ARBA" id="ARBA00023180"/>
    </source>
</evidence>
<keyword evidence="1" id="KW-0719">Serine esterase</keyword>
<keyword evidence="3" id="KW-0378">Hydrolase</keyword>
<name>A0A8J2PME0_9HEXA</name>
<feature type="non-terminal residue" evidence="5">
    <location>
        <position position="138"/>
    </location>
</feature>
<keyword evidence="6" id="KW-1185">Reference proteome</keyword>
<evidence type="ECO:0000259" key="4">
    <source>
        <dbReference type="Pfam" id="PF00135"/>
    </source>
</evidence>
<dbReference type="OrthoDB" id="6846267at2759"/>
<dbReference type="EC" id="3.1.1.-" evidence="3"/>
<evidence type="ECO:0000313" key="5">
    <source>
        <dbReference type="EMBL" id="CAG7818864.1"/>
    </source>
</evidence>
<gene>
    <name evidence="5" type="ORF">AFUS01_LOCUS29342</name>
</gene>
<accession>A0A8J2PME0</accession>
<dbReference type="PROSITE" id="PS00122">
    <property type="entry name" value="CARBOXYLESTERASE_B_1"/>
    <property type="match status" value="1"/>
</dbReference>
<dbReference type="Pfam" id="PF00135">
    <property type="entry name" value="COesterase"/>
    <property type="match status" value="1"/>
</dbReference>
<dbReference type="AlphaFoldDB" id="A0A8J2PME0"/>
<evidence type="ECO:0000313" key="6">
    <source>
        <dbReference type="Proteomes" id="UP000708208"/>
    </source>
</evidence>
<comment type="caution">
    <text evidence="5">The sequence shown here is derived from an EMBL/GenBank/DDBJ whole genome shotgun (WGS) entry which is preliminary data.</text>
</comment>